<organism evidence="1 2">
    <name type="scientific">Sphaerochaeta halotolerans</name>
    <dbReference type="NCBI Taxonomy" id="2293840"/>
    <lineage>
        <taxon>Bacteria</taxon>
        <taxon>Pseudomonadati</taxon>
        <taxon>Spirochaetota</taxon>
        <taxon>Spirochaetia</taxon>
        <taxon>Spirochaetales</taxon>
        <taxon>Sphaerochaetaceae</taxon>
        <taxon>Sphaerochaeta</taxon>
    </lineage>
</organism>
<evidence type="ECO:0008006" key="3">
    <source>
        <dbReference type="Google" id="ProtNLM"/>
    </source>
</evidence>
<name>A0A372MI33_9SPIR</name>
<sequence>MKISKLVLSLVILISFAPSLLFAGVFLGASQGMESTTLEVGILGRRAEQHLAFSLPTINGSVEEYWKAPVLGASVSVRSLRFQPLVLSGGIKSQISWESTKGYILGLGGALALSYEFIGKGGVFFLEGSYLPWVTTQGTLSTNLGEKQLKQYMRLGYRRAF</sequence>
<dbReference type="AlphaFoldDB" id="A0A372MI33"/>
<reference evidence="2" key="1">
    <citation type="submission" date="2018-08" db="EMBL/GenBank/DDBJ databases">
        <authorList>
            <person name="Grouzdev D.S."/>
            <person name="Krutkina M.S."/>
        </authorList>
    </citation>
    <scope>NUCLEOTIDE SEQUENCE [LARGE SCALE GENOMIC DNA]</scope>
    <source>
        <strain evidence="2">4-11</strain>
    </source>
</reference>
<dbReference type="EMBL" id="QUWK01000004">
    <property type="protein sequence ID" value="RFU95441.1"/>
    <property type="molecule type" value="Genomic_DNA"/>
</dbReference>
<accession>A0A372MI33</accession>
<evidence type="ECO:0000313" key="2">
    <source>
        <dbReference type="Proteomes" id="UP000264002"/>
    </source>
</evidence>
<evidence type="ECO:0000313" key="1">
    <source>
        <dbReference type="EMBL" id="RFU95441.1"/>
    </source>
</evidence>
<gene>
    <name evidence="1" type="ORF">DYP60_05350</name>
</gene>
<keyword evidence="2" id="KW-1185">Reference proteome</keyword>
<proteinExistence type="predicted"/>
<dbReference type="Proteomes" id="UP000264002">
    <property type="component" value="Unassembled WGS sequence"/>
</dbReference>
<reference evidence="1 2" key="2">
    <citation type="submission" date="2018-09" db="EMBL/GenBank/DDBJ databases">
        <title>Genome of Sphaerochaeta halotolerans strain 4-11.</title>
        <authorList>
            <person name="Nazina T.N."/>
            <person name="Sokolova D.S."/>
        </authorList>
    </citation>
    <scope>NUCLEOTIDE SEQUENCE [LARGE SCALE GENOMIC DNA]</scope>
    <source>
        <strain evidence="1 2">4-11</strain>
    </source>
</reference>
<dbReference type="RefSeq" id="WP_117329853.1">
    <property type="nucleotide sequence ID" value="NZ_QUWK01000004.1"/>
</dbReference>
<comment type="caution">
    <text evidence="1">The sequence shown here is derived from an EMBL/GenBank/DDBJ whole genome shotgun (WGS) entry which is preliminary data.</text>
</comment>
<protein>
    <recommendedName>
        <fullName evidence="3">DUF3575 domain-containing protein</fullName>
    </recommendedName>
</protein>